<protein>
    <submittedName>
        <fullName evidence="2">Polysaccharide pyruvyl transferase family protein</fullName>
    </submittedName>
</protein>
<comment type="caution">
    <text evidence="2">The sequence shown here is derived from an EMBL/GenBank/DDBJ whole genome shotgun (WGS) entry which is preliminary data.</text>
</comment>
<sequence>MHPDSAQPKEAVVAGSPVVPEPPTNIPTILFGAFDRHNFGDLLFPHVVAAMLDDRNPVFAGLVDADLRRFGGHAVHAIAPLAAAWGERAVNIIHVGGEILTCGAWQAAVMLLPPQQAHEAITRLDARPREALEWAQRRLGTRALAPYCLPKGLFSGAARVIYNAVGGTELGQCDAALRAEVLADLGAADAVGVRDRETLAQLAAAGITARLVPDPAVMVAALFGERIARHTRAGEVAQIRAAFPQGYLAMQFSADFGDDATLDAIAAGLERSARSTGYGVALFRAGAAPWHDDRVCYARLAARLRATSVRIIESLDIWDICALIAASRGYCGSSLHGRIVAMAFALPRLNLLHPSAGRRPGKQAAFAATWEPPEVRATVAVDHLAAGVGNALNADPERLRHTARELVGRYSDEFGAIRQRLE</sequence>
<dbReference type="GO" id="GO:0016740">
    <property type="term" value="F:transferase activity"/>
    <property type="evidence" value="ECO:0007669"/>
    <property type="project" value="UniProtKB-KW"/>
</dbReference>
<evidence type="ECO:0000313" key="2">
    <source>
        <dbReference type="EMBL" id="NMG16833.1"/>
    </source>
</evidence>
<reference evidence="2 3" key="1">
    <citation type="submission" date="2019-12" db="EMBL/GenBank/DDBJ databases">
        <title>Comparative genomics gives insights into the taxonomy of the Azoarcus-Aromatoleum group and reveals separate origins of nif in the plant-associated Azoarcus and non-plant-associated Aromatoleum sub-groups.</title>
        <authorList>
            <person name="Lafos M."/>
            <person name="Maluk M."/>
            <person name="Batista M."/>
            <person name="Junghare M."/>
            <person name="Carmona M."/>
            <person name="Faoro H."/>
            <person name="Cruz L.M."/>
            <person name="Battistoni F."/>
            <person name="De Souza E."/>
            <person name="Pedrosa F."/>
            <person name="Chen W.-M."/>
            <person name="Poole P.S."/>
            <person name="Dixon R.A."/>
            <person name="James E.K."/>
        </authorList>
    </citation>
    <scope>NUCLEOTIDE SEQUENCE [LARGE SCALE GENOMIC DNA]</scope>
    <source>
        <strain evidence="2 3">PbN1</strain>
    </source>
</reference>
<dbReference type="EMBL" id="WTVP01000049">
    <property type="protein sequence ID" value="NMG16833.1"/>
    <property type="molecule type" value="Genomic_DNA"/>
</dbReference>
<feature type="domain" description="Polysaccharide pyruvyl transferase" evidence="1">
    <location>
        <begin position="173"/>
        <end position="347"/>
    </location>
</feature>
<gene>
    <name evidence="2" type="ORF">GPA24_15070</name>
</gene>
<dbReference type="Pfam" id="PF04230">
    <property type="entry name" value="PS_pyruv_trans"/>
    <property type="match status" value="1"/>
</dbReference>
<evidence type="ECO:0000313" key="3">
    <source>
        <dbReference type="Proteomes" id="UP000633943"/>
    </source>
</evidence>
<organism evidence="2 3">
    <name type="scientific">Aromatoleum bremense</name>
    <dbReference type="NCBI Taxonomy" id="76115"/>
    <lineage>
        <taxon>Bacteria</taxon>
        <taxon>Pseudomonadati</taxon>
        <taxon>Pseudomonadota</taxon>
        <taxon>Betaproteobacteria</taxon>
        <taxon>Rhodocyclales</taxon>
        <taxon>Rhodocyclaceae</taxon>
        <taxon>Aromatoleum</taxon>
    </lineage>
</organism>
<keyword evidence="3" id="KW-1185">Reference proteome</keyword>
<dbReference type="InterPro" id="IPR007345">
    <property type="entry name" value="Polysacch_pyruvyl_Trfase"/>
</dbReference>
<proteinExistence type="predicted"/>
<keyword evidence="2" id="KW-0808">Transferase</keyword>
<accession>A0ABX1NYG4</accession>
<dbReference type="Proteomes" id="UP000633943">
    <property type="component" value="Unassembled WGS sequence"/>
</dbReference>
<evidence type="ECO:0000259" key="1">
    <source>
        <dbReference type="Pfam" id="PF04230"/>
    </source>
</evidence>
<name>A0ABX1NYG4_9RHOO</name>